<name>A0A0B7MLA4_9CAUD</name>
<dbReference type="InterPro" id="IPR027417">
    <property type="entry name" value="P-loop_NTPase"/>
</dbReference>
<accession>A0A0B7MLA4</accession>
<dbReference type="InterPro" id="IPR036412">
    <property type="entry name" value="HAD-like_sf"/>
</dbReference>
<evidence type="ECO:0000259" key="1">
    <source>
        <dbReference type="Pfam" id="PF25109"/>
    </source>
</evidence>
<organism evidence="2 3">
    <name type="scientific">Enterobacteria phage GEC-3S</name>
    <dbReference type="NCBI Taxonomy" id="1222338"/>
    <lineage>
        <taxon>Viruses</taxon>
        <taxon>Duplodnaviria</taxon>
        <taxon>Heunggongvirae</taxon>
        <taxon>Uroviricota</taxon>
        <taxon>Caudoviricetes</taxon>
        <taxon>Pantevenvirales</taxon>
        <taxon>Straboviridae</taxon>
        <taxon>Krischvirus</taxon>
        <taxon>Krischvirus gec3s</taxon>
    </lineage>
</organism>
<dbReference type="InterPro" id="IPR056782">
    <property type="entry name" value="HAD_PNKP"/>
</dbReference>
<dbReference type="Pfam" id="PF13671">
    <property type="entry name" value="AAA_33"/>
    <property type="match status" value="1"/>
</dbReference>
<proteinExistence type="predicted"/>
<dbReference type="GeneID" id="23301256"/>
<dbReference type="Gene3D" id="3.40.50.300">
    <property type="entry name" value="P-loop containing nucleotide triphosphate hydrolases"/>
    <property type="match status" value="1"/>
</dbReference>
<dbReference type="KEGG" id="vg:23301256"/>
<keyword evidence="2" id="KW-0808">Transferase</keyword>
<feature type="domain" description="Polynucleotide kinase PNKP phosphatase" evidence="1">
    <location>
        <begin position="158"/>
        <end position="292"/>
    </location>
</feature>
<sequence length="292" mass="34517">MPKCEVILTVGCSGSGKTTWAMETCKRFSNYRNVNRDDLRLMLFGVDSHLKYKYTKEKEKLVESIQRMIARETLSRGLSIIISDTNLKEKHRVFYKKLAKEFNAVYTEQVFNESFETLKKRNFYRGEKAIPLSHLRNQFYLMQEYMGQEVYKPNTMLPKAVIFDIDGTLADKGGRHPFDWTKVKEDKPRPQVIEMLKLYRDNGYRIITCSGREDVCEEDTLQWLREQGIEPSDHFQRETNDRRPDHEVKKEIFFSEIAPRYHVVLAVDDRDQVVDMYRAIGVECFQVNYGDF</sequence>
<keyword evidence="3" id="KW-1185">Reference proteome</keyword>
<dbReference type="RefSeq" id="YP_009118905.1">
    <property type="nucleotide sequence ID" value="NC_025425.1"/>
</dbReference>
<dbReference type="OrthoDB" id="5906at10239"/>
<gene>
    <name evidence="2" type="primary">pseT</name>
    <name evidence="2" type="ORF">BN201_0222</name>
</gene>
<dbReference type="InterPro" id="IPR023214">
    <property type="entry name" value="HAD_sf"/>
</dbReference>
<dbReference type="Proteomes" id="UP000203896">
    <property type="component" value="Segment"/>
</dbReference>
<protein>
    <submittedName>
        <fullName evidence="2">Putative polynucleotide 5'-kinase and 3'-phosphatase PseT</fullName>
    </submittedName>
</protein>
<dbReference type="GO" id="GO:0016301">
    <property type="term" value="F:kinase activity"/>
    <property type="evidence" value="ECO:0007669"/>
    <property type="project" value="UniProtKB-KW"/>
</dbReference>
<dbReference type="SUPFAM" id="SSF56784">
    <property type="entry name" value="HAD-like"/>
    <property type="match status" value="1"/>
</dbReference>
<dbReference type="Gene3D" id="3.40.50.1000">
    <property type="entry name" value="HAD superfamily/HAD-like"/>
    <property type="match status" value="1"/>
</dbReference>
<keyword evidence="2" id="KW-0418">Kinase</keyword>
<evidence type="ECO:0000313" key="3">
    <source>
        <dbReference type="Proteomes" id="UP000203896"/>
    </source>
</evidence>
<dbReference type="Pfam" id="PF25109">
    <property type="entry name" value="HAD_PNKP"/>
    <property type="match status" value="1"/>
</dbReference>
<dbReference type="SUPFAM" id="SSF52540">
    <property type="entry name" value="P-loop containing nucleoside triphosphate hydrolases"/>
    <property type="match status" value="1"/>
</dbReference>
<reference evidence="2 3" key="1">
    <citation type="submission" date="2012-08" db="EMBL/GenBank/DDBJ databases">
        <title>Selection and characterization of a candidate therapeutic bacteriophage that lyses the German Escherichia coli O104:H4 outbreak strain.</title>
        <authorList>
            <person name="Merabishvilli M."/>
            <person name="De Vos D."/>
            <person name="Verbeken G."/>
            <person name="Kropinski A."/>
            <person name="Vandenheuvel D."/>
            <person name="Lavigne R."/>
            <person name="Wattiau P."/>
            <person name="Mast J."/>
            <person name="Ragimbeau C."/>
            <person name="Mossong J."/>
            <person name="Scheres J."/>
            <person name="Chanishvili N."/>
            <person name="Vaneechoutte M."/>
            <person name="Pirnay J.P."/>
        </authorList>
    </citation>
    <scope>NUCLEOTIDE SEQUENCE [LARGE SCALE GENOMIC DNA]</scope>
</reference>
<dbReference type="EMBL" id="HE978309">
    <property type="protein sequence ID" value="CEO90825.1"/>
    <property type="molecule type" value="Genomic_DNA"/>
</dbReference>
<evidence type="ECO:0000313" key="2">
    <source>
        <dbReference type="EMBL" id="CEO90825.1"/>
    </source>
</evidence>